<keyword evidence="2" id="KW-1185">Reference proteome</keyword>
<name>A0ABN7UBN0_GIGMA</name>
<reference evidence="1 2" key="1">
    <citation type="submission" date="2021-06" db="EMBL/GenBank/DDBJ databases">
        <authorList>
            <person name="Kallberg Y."/>
            <person name="Tangrot J."/>
            <person name="Rosling A."/>
        </authorList>
    </citation>
    <scope>NUCLEOTIDE SEQUENCE [LARGE SCALE GENOMIC DNA]</scope>
    <source>
        <strain evidence="1 2">120-4 pot B 10/14</strain>
    </source>
</reference>
<gene>
    <name evidence="1" type="ORF">GMARGA_LOCUS4838</name>
</gene>
<organism evidence="1 2">
    <name type="scientific">Gigaspora margarita</name>
    <dbReference type="NCBI Taxonomy" id="4874"/>
    <lineage>
        <taxon>Eukaryota</taxon>
        <taxon>Fungi</taxon>
        <taxon>Fungi incertae sedis</taxon>
        <taxon>Mucoromycota</taxon>
        <taxon>Glomeromycotina</taxon>
        <taxon>Glomeromycetes</taxon>
        <taxon>Diversisporales</taxon>
        <taxon>Gigasporaceae</taxon>
        <taxon>Gigaspora</taxon>
    </lineage>
</organism>
<evidence type="ECO:0000313" key="2">
    <source>
        <dbReference type="Proteomes" id="UP000789901"/>
    </source>
</evidence>
<protein>
    <submittedName>
        <fullName evidence="1">31998_t:CDS:1</fullName>
    </submittedName>
</protein>
<comment type="caution">
    <text evidence="1">The sequence shown here is derived from an EMBL/GenBank/DDBJ whole genome shotgun (WGS) entry which is preliminary data.</text>
</comment>
<evidence type="ECO:0000313" key="1">
    <source>
        <dbReference type="EMBL" id="CAG8557124.1"/>
    </source>
</evidence>
<proteinExistence type="predicted"/>
<sequence>MRLIAVMKNNKPLKSSGKLISSPVNSEDLIFSKGLHGPFLAYDSFANCYCDQCNGRHIKLYTCVTCKANCPPHIRKCSKCADQYYSSRHKINRKYYESRKSRLNSENPISSEESLINKTSNFVVYKDLSAIWNNAWSKYLDQHP</sequence>
<dbReference type="EMBL" id="CAJVQB010001957">
    <property type="protein sequence ID" value="CAG8557124.1"/>
    <property type="molecule type" value="Genomic_DNA"/>
</dbReference>
<dbReference type="Proteomes" id="UP000789901">
    <property type="component" value="Unassembled WGS sequence"/>
</dbReference>
<accession>A0ABN7UBN0</accession>